<evidence type="ECO:0000313" key="2">
    <source>
        <dbReference type="Proteomes" id="UP000059680"/>
    </source>
</evidence>
<gene>
    <name evidence="1" type="ordered locus">Os11g0435301</name>
    <name evidence="1" type="ORF">OSNPB_110435301</name>
</gene>
<name>A0A0P0Y1K4_ORYSJ</name>
<dbReference type="PaxDb" id="39947-A0A0P0Y1K4"/>
<keyword evidence="2" id="KW-1185">Reference proteome</keyword>
<protein>
    <submittedName>
        <fullName evidence="1">Os11g0435301 protein</fullName>
    </submittedName>
</protein>
<proteinExistence type="predicted"/>
<dbReference type="EMBL" id="AP014967">
    <property type="protein sequence ID" value="BAT13844.1"/>
    <property type="molecule type" value="Genomic_DNA"/>
</dbReference>
<reference evidence="1 2" key="2">
    <citation type="journal article" date="2013" name="Plant Cell Physiol.">
        <title>Rice Annotation Project Database (RAP-DB): an integrative and interactive database for rice genomics.</title>
        <authorList>
            <person name="Sakai H."/>
            <person name="Lee S.S."/>
            <person name="Tanaka T."/>
            <person name="Numa H."/>
            <person name="Kim J."/>
            <person name="Kawahara Y."/>
            <person name="Wakimoto H."/>
            <person name="Yang C.C."/>
            <person name="Iwamoto M."/>
            <person name="Abe T."/>
            <person name="Yamada Y."/>
            <person name="Muto A."/>
            <person name="Inokuchi H."/>
            <person name="Ikemura T."/>
            <person name="Matsumoto T."/>
            <person name="Sasaki T."/>
            <person name="Itoh T."/>
        </authorList>
    </citation>
    <scope>NUCLEOTIDE SEQUENCE [LARGE SCALE GENOMIC DNA]</scope>
    <source>
        <strain evidence="2">cv. Nipponbare</strain>
    </source>
</reference>
<dbReference type="Gramene" id="Os11t0435301-00">
    <property type="protein sequence ID" value="Os11t0435301-00"/>
    <property type="gene ID" value="Os11g0435301"/>
</dbReference>
<accession>A0A0P0Y1K4</accession>
<dbReference type="Proteomes" id="UP000059680">
    <property type="component" value="Chromosome 11"/>
</dbReference>
<sequence length="141" mass="16754">MDAHHRGCGERDEKEDWIEWMLTTEDAEREMRKRIGLNGEQIRRKLTLLCSRNGDRRRRRAELSRRETKRLRVESTREFRVFTINWKIRCTIADGWWAARRQVGWQRSAAASRVVAPGVGSARLWRGIALHRDREGASDRR</sequence>
<reference evidence="2" key="1">
    <citation type="journal article" date="2005" name="Nature">
        <title>The map-based sequence of the rice genome.</title>
        <authorList>
            <consortium name="International rice genome sequencing project (IRGSP)"/>
            <person name="Matsumoto T."/>
            <person name="Wu J."/>
            <person name="Kanamori H."/>
            <person name="Katayose Y."/>
            <person name="Fujisawa M."/>
            <person name="Namiki N."/>
            <person name="Mizuno H."/>
            <person name="Yamamoto K."/>
            <person name="Antonio B.A."/>
            <person name="Baba T."/>
            <person name="Sakata K."/>
            <person name="Nagamura Y."/>
            <person name="Aoki H."/>
            <person name="Arikawa K."/>
            <person name="Arita K."/>
            <person name="Bito T."/>
            <person name="Chiden Y."/>
            <person name="Fujitsuka N."/>
            <person name="Fukunaka R."/>
            <person name="Hamada M."/>
            <person name="Harada C."/>
            <person name="Hayashi A."/>
            <person name="Hijishita S."/>
            <person name="Honda M."/>
            <person name="Hosokawa S."/>
            <person name="Ichikawa Y."/>
            <person name="Idonuma A."/>
            <person name="Iijima M."/>
            <person name="Ikeda M."/>
            <person name="Ikeno M."/>
            <person name="Ito K."/>
            <person name="Ito S."/>
            <person name="Ito T."/>
            <person name="Ito Y."/>
            <person name="Ito Y."/>
            <person name="Iwabuchi A."/>
            <person name="Kamiya K."/>
            <person name="Karasawa W."/>
            <person name="Kurita K."/>
            <person name="Katagiri S."/>
            <person name="Kikuta A."/>
            <person name="Kobayashi H."/>
            <person name="Kobayashi N."/>
            <person name="Machita K."/>
            <person name="Maehara T."/>
            <person name="Masukawa M."/>
            <person name="Mizubayashi T."/>
            <person name="Mukai Y."/>
            <person name="Nagasaki H."/>
            <person name="Nagata Y."/>
            <person name="Naito S."/>
            <person name="Nakashima M."/>
            <person name="Nakama Y."/>
            <person name="Nakamichi Y."/>
            <person name="Nakamura M."/>
            <person name="Meguro A."/>
            <person name="Negishi M."/>
            <person name="Ohta I."/>
            <person name="Ohta T."/>
            <person name="Okamoto M."/>
            <person name="Ono N."/>
            <person name="Saji S."/>
            <person name="Sakaguchi M."/>
            <person name="Sakai K."/>
            <person name="Shibata M."/>
            <person name="Shimokawa T."/>
            <person name="Song J."/>
            <person name="Takazaki Y."/>
            <person name="Terasawa K."/>
            <person name="Tsugane M."/>
            <person name="Tsuji K."/>
            <person name="Ueda S."/>
            <person name="Waki K."/>
            <person name="Yamagata H."/>
            <person name="Yamamoto M."/>
            <person name="Yamamoto S."/>
            <person name="Yamane H."/>
            <person name="Yoshiki S."/>
            <person name="Yoshihara R."/>
            <person name="Yukawa K."/>
            <person name="Zhong H."/>
            <person name="Yano M."/>
            <person name="Yuan Q."/>
            <person name="Ouyang S."/>
            <person name="Liu J."/>
            <person name="Jones K.M."/>
            <person name="Gansberger K."/>
            <person name="Moffat K."/>
            <person name="Hill J."/>
            <person name="Bera J."/>
            <person name="Fadrosh D."/>
            <person name="Jin S."/>
            <person name="Johri S."/>
            <person name="Kim M."/>
            <person name="Overton L."/>
            <person name="Reardon M."/>
            <person name="Tsitrin T."/>
            <person name="Vuong H."/>
            <person name="Weaver B."/>
            <person name="Ciecko A."/>
            <person name="Tallon L."/>
            <person name="Jackson J."/>
            <person name="Pai G."/>
            <person name="Aken S.V."/>
            <person name="Utterback T."/>
            <person name="Reidmuller S."/>
            <person name="Feldblyum T."/>
            <person name="Hsiao J."/>
            <person name="Zismann V."/>
            <person name="Iobst S."/>
            <person name="de Vazeille A.R."/>
            <person name="Buell C.R."/>
            <person name="Ying K."/>
            <person name="Li Y."/>
            <person name="Lu T."/>
            <person name="Huang Y."/>
            <person name="Zhao Q."/>
            <person name="Feng Q."/>
            <person name="Zhang L."/>
            <person name="Zhu J."/>
            <person name="Weng Q."/>
            <person name="Mu J."/>
            <person name="Lu Y."/>
            <person name="Fan D."/>
            <person name="Liu Y."/>
            <person name="Guan J."/>
            <person name="Zhang Y."/>
            <person name="Yu S."/>
            <person name="Liu X."/>
            <person name="Zhang Y."/>
            <person name="Hong G."/>
            <person name="Han B."/>
            <person name="Choisne N."/>
            <person name="Demange N."/>
            <person name="Orjeda G."/>
            <person name="Samain S."/>
            <person name="Cattolico L."/>
            <person name="Pelletier E."/>
            <person name="Couloux A."/>
            <person name="Segurens B."/>
            <person name="Wincker P."/>
            <person name="D'Hont A."/>
            <person name="Scarpelli C."/>
            <person name="Weissenbach J."/>
            <person name="Salanoubat M."/>
            <person name="Quetier F."/>
            <person name="Yu Y."/>
            <person name="Kim H.R."/>
            <person name="Rambo T."/>
            <person name="Currie J."/>
            <person name="Collura K."/>
            <person name="Luo M."/>
            <person name="Yang T."/>
            <person name="Ammiraju J.S.S."/>
            <person name="Engler F."/>
            <person name="Soderlund C."/>
            <person name="Wing R.A."/>
            <person name="Palmer L.E."/>
            <person name="de la Bastide M."/>
            <person name="Spiegel L."/>
            <person name="Nascimento L."/>
            <person name="Zutavern T."/>
            <person name="O'Shaughnessy A."/>
            <person name="Dike S."/>
            <person name="Dedhia N."/>
            <person name="Preston R."/>
            <person name="Balija V."/>
            <person name="McCombie W.R."/>
            <person name="Chow T."/>
            <person name="Chen H."/>
            <person name="Chung M."/>
            <person name="Chen C."/>
            <person name="Shaw J."/>
            <person name="Wu H."/>
            <person name="Hsiao K."/>
            <person name="Chao Y."/>
            <person name="Chu M."/>
            <person name="Cheng C."/>
            <person name="Hour A."/>
            <person name="Lee P."/>
            <person name="Lin S."/>
            <person name="Lin Y."/>
            <person name="Liou J."/>
            <person name="Liu S."/>
            <person name="Hsing Y."/>
            <person name="Raghuvanshi S."/>
            <person name="Mohanty A."/>
            <person name="Bharti A.K."/>
            <person name="Gaur A."/>
            <person name="Gupta V."/>
            <person name="Kumar D."/>
            <person name="Ravi V."/>
            <person name="Vij S."/>
            <person name="Kapur A."/>
            <person name="Khurana P."/>
            <person name="Khurana P."/>
            <person name="Khurana J.P."/>
            <person name="Tyagi A.K."/>
            <person name="Gaikwad K."/>
            <person name="Singh A."/>
            <person name="Dalal V."/>
            <person name="Srivastava S."/>
            <person name="Dixit A."/>
            <person name="Pal A.K."/>
            <person name="Ghazi I.A."/>
            <person name="Yadav M."/>
            <person name="Pandit A."/>
            <person name="Bhargava A."/>
            <person name="Sureshbabu K."/>
            <person name="Batra K."/>
            <person name="Sharma T.R."/>
            <person name="Mohapatra T."/>
            <person name="Singh N.K."/>
            <person name="Messing J."/>
            <person name="Nelson A.B."/>
            <person name="Fuks G."/>
            <person name="Kavchok S."/>
            <person name="Keizer G."/>
            <person name="Linton E."/>
            <person name="Llaca V."/>
            <person name="Song R."/>
            <person name="Tanyolac B."/>
            <person name="Young S."/>
            <person name="Ho-Il K."/>
            <person name="Hahn J.H."/>
            <person name="Sangsakoo G."/>
            <person name="Vanavichit A."/>
            <person name="de Mattos Luiz.A.T."/>
            <person name="Zimmer P.D."/>
            <person name="Malone G."/>
            <person name="Dellagostin O."/>
            <person name="de Oliveira A.C."/>
            <person name="Bevan M."/>
            <person name="Bancroft I."/>
            <person name="Minx P."/>
            <person name="Cordum H."/>
            <person name="Wilson R."/>
            <person name="Cheng Z."/>
            <person name="Jin W."/>
            <person name="Jiang J."/>
            <person name="Leong S.A."/>
            <person name="Iwama H."/>
            <person name="Gojobori T."/>
            <person name="Itoh T."/>
            <person name="Niimura Y."/>
            <person name="Fujii Y."/>
            <person name="Habara T."/>
            <person name="Sakai H."/>
            <person name="Sato Y."/>
            <person name="Wilson G."/>
            <person name="Kumar K."/>
            <person name="McCouch S."/>
            <person name="Juretic N."/>
            <person name="Hoen D."/>
            <person name="Wright S."/>
            <person name="Bruskiewich R."/>
            <person name="Bureau T."/>
            <person name="Miyao A."/>
            <person name="Hirochika H."/>
            <person name="Nishikawa T."/>
            <person name="Kadowaki K."/>
            <person name="Sugiura M."/>
            <person name="Burr B."/>
            <person name="Sasaki T."/>
        </authorList>
    </citation>
    <scope>NUCLEOTIDE SEQUENCE [LARGE SCALE GENOMIC DNA]</scope>
    <source>
        <strain evidence="2">cv. Nipponbare</strain>
    </source>
</reference>
<dbReference type="SMR" id="A0A0P0Y1K4"/>
<dbReference type="AlphaFoldDB" id="A0A0P0Y1K4"/>
<organism evidence="1 2">
    <name type="scientific">Oryza sativa subsp. japonica</name>
    <name type="common">Rice</name>
    <dbReference type="NCBI Taxonomy" id="39947"/>
    <lineage>
        <taxon>Eukaryota</taxon>
        <taxon>Viridiplantae</taxon>
        <taxon>Streptophyta</taxon>
        <taxon>Embryophyta</taxon>
        <taxon>Tracheophyta</taxon>
        <taxon>Spermatophyta</taxon>
        <taxon>Magnoliopsida</taxon>
        <taxon>Liliopsida</taxon>
        <taxon>Poales</taxon>
        <taxon>Poaceae</taxon>
        <taxon>BOP clade</taxon>
        <taxon>Oryzoideae</taxon>
        <taxon>Oryzeae</taxon>
        <taxon>Oryzinae</taxon>
        <taxon>Oryza</taxon>
        <taxon>Oryza sativa</taxon>
    </lineage>
</organism>
<evidence type="ECO:0000313" key="1">
    <source>
        <dbReference type="EMBL" id="BAT13844.1"/>
    </source>
</evidence>
<reference evidence="1 2" key="3">
    <citation type="journal article" date="2013" name="Rice">
        <title>Improvement of the Oryza sativa Nipponbare reference genome using next generation sequence and optical map data.</title>
        <authorList>
            <person name="Kawahara Y."/>
            <person name="de la Bastide M."/>
            <person name="Hamilton J.P."/>
            <person name="Kanamori H."/>
            <person name="McCombie W.R."/>
            <person name="Ouyang S."/>
            <person name="Schwartz D.C."/>
            <person name="Tanaka T."/>
            <person name="Wu J."/>
            <person name="Zhou S."/>
            <person name="Childs K.L."/>
            <person name="Davidson R.M."/>
            <person name="Lin H."/>
            <person name="Quesada-Ocampo L."/>
            <person name="Vaillancourt B."/>
            <person name="Sakai H."/>
            <person name="Lee S.S."/>
            <person name="Kim J."/>
            <person name="Numa H."/>
            <person name="Itoh T."/>
            <person name="Buell C.R."/>
            <person name="Matsumoto T."/>
        </authorList>
    </citation>
    <scope>NUCLEOTIDE SEQUENCE [LARGE SCALE GENOMIC DNA]</scope>
    <source>
        <strain evidence="2">cv. Nipponbare</strain>
    </source>
</reference>
<dbReference type="InParanoid" id="A0A0P0Y1K4"/>